<accession>A0A9C6WCE2</accession>
<dbReference type="InterPro" id="IPR009882">
    <property type="entry name" value="Gypsy"/>
</dbReference>
<dbReference type="OrthoDB" id="7765055at2759"/>
<organism evidence="1 2">
    <name type="scientific">Drosophila albomicans</name>
    <name type="common">Fruit fly</name>
    <dbReference type="NCBI Taxonomy" id="7291"/>
    <lineage>
        <taxon>Eukaryota</taxon>
        <taxon>Metazoa</taxon>
        <taxon>Ecdysozoa</taxon>
        <taxon>Arthropoda</taxon>
        <taxon>Hexapoda</taxon>
        <taxon>Insecta</taxon>
        <taxon>Pterygota</taxon>
        <taxon>Neoptera</taxon>
        <taxon>Endopterygota</taxon>
        <taxon>Diptera</taxon>
        <taxon>Brachycera</taxon>
        <taxon>Muscomorpha</taxon>
        <taxon>Ephydroidea</taxon>
        <taxon>Drosophilidae</taxon>
        <taxon>Drosophila</taxon>
    </lineage>
</organism>
<evidence type="ECO:0000313" key="1">
    <source>
        <dbReference type="Proteomes" id="UP000515160"/>
    </source>
</evidence>
<name>A0A9C6WCE2_DROAB</name>
<dbReference type="Proteomes" id="UP000515160">
    <property type="component" value="Chromosome 2L"/>
</dbReference>
<dbReference type="Pfam" id="PF07253">
    <property type="entry name" value="Gypsy"/>
    <property type="match status" value="1"/>
</dbReference>
<evidence type="ECO:0000313" key="2">
    <source>
        <dbReference type="RefSeq" id="XP_051858074.1"/>
    </source>
</evidence>
<proteinExistence type="predicted"/>
<reference evidence="2" key="1">
    <citation type="submission" date="2025-08" db="UniProtKB">
        <authorList>
            <consortium name="RefSeq"/>
        </authorList>
    </citation>
    <scope>IDENTIFICATION</scope>
    <source>
        <strain evidence="2">15112-1751.03</strain>
        <tissue evidence="2">Whole Adult</tissue>
    </source>
</reference>
<protein>
    <submittedName>
        <fullName evidence="2">Uncharacterized protein LOC127565066</fullName>
    </submittedName>
</protein>
<dbReference type="RefSeq" id="XP_051858074.1">
    <property type="nucleotide sequence ID" value="XM_052002114.1"/>
</dbReference>
<keyword evidence="1" id="KW-1185">Reference proteome</keyword>
<gene>
    <name evidence="2" type="primary">LOC127565066</name>
</gene>
<dbReference type="GeneID" id="127565066"/>
<sequence length="157" mass="17888">MSLFNCSDHPIKFFLLPTLILGNDTLKKLDSVIDVKNDILVIKAPLLQNRKPHCKAINNQHIPSHQEIVTGTILLNSFNGNTKIDKEEMELEGTYLIQFQNSTVYINEDKYESIEAKYAEATPPLLQLMAEKMLTEEVLSLQMLKKSTSITLGNWIR</sequence>
<dbReference type="AlphaFoldDB" id="A0A9C6WCE2"/>